<evidence type="ECO:0000313" key="1">
    <source>
        <dbReference type="EMBL" id="GMS88678.1"/>
    </source>
</evidence>
<evidence type="ECO:0000313" key="2">
    <source>
        <dbReference type="Proteomes" id="UP001432027"/>
    </source>
</evidence>
<accession>A0AAV5T771</accession>
<organism evidence="1 2">
    <name type="scientific">Pristionchus entomophagus</name>
    <dbReference type="NCBI Taxonomy" id="358040"/>
    <lineage>
        <taxon>Eukaryota</taxon>
        <taxon>Metazoa</taxon>
        <taxon>Ecdysozoa</taxon>
        <taxon>Nematoda</taxon>
        <taxon>Chromadorea</taxon>
        <taxon>Rhabditida</taxon>
        <taxon>Rhabditina</taxon>
        <taxon>Diplogasteromorpha</taxon>
        <taxon>Diplogasteroidea</taxon>
        <taxon>Neodiplogasteridae</taxon>
        <taxon>Pristionchus</taxon>
    </lineage>
</organism>
<gene>
    <name evidence="1" type="ORF">PENTCL1PPCAC_10853</name>
</gene>
<reference evidence="1" key="1">
    <citation type="submission" date="2023-10" db="EMBL/GenBank/DDBJ databases">
        <title>Genome assembly of Pristionchus species.</title>
        <authorList>
            <person name="Yoshida K."/>
            <person name="Sommer R.J."/>
        </authorList>
    </citation>
    <scope>NUCLEOTIDE SEQUENCE</scope>
    <source>
        <strain evidence="1">RS0144</strain>
    </source>
</reference>
<comment type="caution">
    <text evidence="1">The sequence shown here is derived from an EMBL/GenBank/DDBJ whole genome shotgun (WGS) entry which is preliminary data.</text>
</comment>
<proteinExistence type="predicted"/>
<feature type="non-terminal residue" evidence="1">
    <location>
        <position position="109"/>
    </location>
</feature>
<feature type="non-terminal residue" evidence="1">
    <location>
        <position position="1"/>
    </location>
</feature>
<dbReference type="Proteomes" id="UP001432027">
    <property type="component" value="Unassembled WGS sequence"/>
</dbReference>
<protein>
    <submittedName>
        <fullName evidence="1">Uncharacterized protein</fullName>
    </submittedName>
</protein>
<keyword evidence="2" id="KW-1185">Reference proteome</keyword>
<sequence length="109" mass="10643">TIYKMVRLSSLVQSISSTGMGSIAGLISSSLCSCSPSSLSLSTSSSLGGSSSSCLSLSPCTLLGRGATVSCCSLRRGSATVPSATTVTDLSPTVSSLLGTVSPISSPSS</sequence>
<dbReference type="AlphaFoldDB" id="A0AAV5T771"/>
<dbReference type="EMBL" id="BTSX01000003">
    <property type="protein sequence ID" value="GMS88678.1"/>
    <property type="molecule type" value="Genomic_DNA"/>
</dbReference>
<name>A0AAV5T771_9BILA</name>